<dbReference type="PANTHER" id="PTHR10993:SF7">
    <property type="entry name" value="LIPOYLTRANSFERASE 2, MITOCHONDRIAL-RELATED"/>
    <property type="match status" value="1"/>
</dbReference>
<comment type="function">
    <text evidence="5 6 7">Catalyzes the transfer of endogenously produced octanoic acid from octanoyl-acyl-carrier-protein onto the lipoyl domains of lipoate-dependent enzymes. Lipoyl-ACP can also act as a substrate although octanoyl-ACP is likely to be the physiological substrate.</text>
</comment>
<dbReference type="RefSeq" id="WP_087621797.1">
    <property type="nucleotide sequence ID" value="NZ_NEXX01000007.1"/>
</dbReference>
<comment type="similarity">
    <text evidence="6 7">Belongs to the LipB family.</text>
</comment>
<proteinExistence type="inferred from homology"/>
<evidence type="ECO:0000256" key="9">
    <source>
        <dbReference type="PIRSR" id="PIRSR016262-2"/>
    </source>
</evidence>
<accession>A0A1Z9YU64</accession>
<dbReference type="Proteomes" id="UP000196536">
    <property type="component" value="Unassembled WGS sequence"/>
</dbReference>
<dbReference type="NCBIfam" id="TIGR00214">
    <property type="entry name" value="lipB"/>
    <property type="match status" value="1"/>
</dbReference>
<dbReference type="Gene3D" id="3.30.930.10">
    <property type="entry name" value="Bira Bifunctional Protein, Domain 2"/>
    <property type="match status" value="1"/>
</dbReference>
<evidence type="ECO:0000256" key="5">
    <source>
        <dbReference type="ARBA" id="ARBA00024732"/>
    </source>
</evidence>
<evidence type="ECO:0000256" key="10">
    <source>
        <dbReference type="PIRSR" id="PIRSR016262-3"/>
    </source>
</evidence>
<comment type="pathway">
    <text evidence="1 6 7">Protein modification; protein lipoylation via endogenous pathway; protein N(6)-(lipoyl)lysine from octanoyl-[acyl-carrier-protein]: step 1/2.</text>
</comment>
<protein>
    <recommendedName>
        <fullName evidence="6 7">Octanoyltransferase</fullName>
        <ecNumber evidence="6 7">2.3.1.181</ecNumber>
    </recommendedName>
    <alternativeName>
        <fullName evidence="6">Lipoate-protein ligase B</fullName>
    </alternativeName>
    <alternativeName>
        <fullName evidence="6">Lipoyl/octanoyl transferase</fullName>
    </alternativeName>
    <alternativeName>
        <fullName evidence="6">Octanoyl-[acyl-carrier-protein]-protein N-octanoyltransferase</fullName>
    </alternativeName>
</protein>
<reference evidence="12 13" key="1">
    <citation type="submission" date="2017-05" db="EMBL/GenBank/DDBJ databases">
        <title>Acinetobacter populi ANC 5415 (= PBJ7), whole genome shotgun sequencing project.</title>
        <authorList>
            <person name="Nemec A."/>
            <person name="Radolfova-Krizova L."/>
        </authorList>
    </citation>
    <scope>NUCLEOTIDE SEQUENCE [LARGE SCALE GENOMIC DNA]</scope>
    <source>
        <strain evidence="12 13">PBJ7</strain>
    </source>
</reference>
<dbReference type="NCBIfam" id="NF010922">
    <property type="entry name" value="PRK14342.1"/>
    <property type="match status" value="1"/>
</dbReference>
<evidence type="ECO:0000256" key="1">
    <source>
        <dbReference type="ARBA" id="ARBA00004821"/>
    </source>
</evidence>
<dbReference type="EMBL" id="NEXX01000007">
    <property type="protein sequence ID" value="OUY05765.1"/>
    <property type="molecule type" value="Genomic_DNA"/>
</dbReference>
<name>A0A1Z9YU64_9GAMM</name>
<dbReference type="PANTHER" id="PTHR10993">
    <property type="entry name" value="OCTANOYLTRANSFERASE"/>
    <property type="match status" value="1"/>
</dbReference>
<dbReference type="SUPFAM" id="SSF55681">
    <property type="entry name" value="Class II aaRS and biotin synthetases"/>
    <property type="match status" value="1"/>
</dbReference>
<dbReference type="OrthoDB" id="9787061at2"/>
<dbReference type="AlphaFoldDB" id="A0A1Z9YU64"/>
<dbReference type="GO" id="GO:0009249">
    <property type="term" value="P:protein lipoylation"/>
    <property type="evidence" value="ECO:0007669"/>
    <property type="project" value="InterPro"/>
</dbReference>
<evidence type="ECO:0000256" key="2">
    <source>
        <dbReference type="ARBA" id="ARBA00022490"/>
    </source>
</evidence>
<dbReference type="CDD" id="cd16444">
    <property type="entry name" value="LipB"/>
    <property type="match status" value="1"/>
</dbReference>
<feature type="binding site" evidence="6 9">
    <location>
        <begin position="78"/>
        <end position="85"/>
    </location>
    <ligand>
        <name>substrate</name>
    </ligand>
</feature>
<feature type="active site" description="Acyl-thioester intermediate" evidence="6 8">
    <location>
        <position position="176"/>
    </location>
</feature>
<dbReference type="InterPro" id="IPR045864">
    <property type="entry name" value="aa-tRNA-synth_II/BPL/LPL"/>
</dbReference>
<evidence type="ECO:0000256" key="6">
    <source>
        <dbReference type="HAMAP-Rule" id="MF_00013"/>
    </source>
</evidence>
<dbReference type="FunFam" id="3.30.930.10:FF:000020">
    <property type="entry name" value="Octanoyltransferase"/>
    <property type="match status" value="1"/>
</dbReference>
<dbReference type="UniPathway" id="UPA00538">
    <property type="reaction ID" value="UER00592"/>
</dbReference>
<evidence type="ECO:0000259" key="11">
    <source>
        <dbReference type="PROSITE" id="PS51733"/>
    </source>
</evidence>
<evidence type="ECO:0000256" key="8">
    <source>
        <dbReference type="PIRSR" id="PIRSR016262-1"/>
    </source>
</evidence>
<feature type="site" description="Lowers pKa of active site Cys" evidence="6 10">
    <location>
        <position position="142"/>
    </location>
</feature>
<comment type="miscellaneous">
    <text evidence="6">In the reaction, the free carboxyl group of octanoic acid is attached via an amide linkage to the epsilon-amino group of a specific lysine residue of lipoyl domains of lipoate-dependent enzymes.</text>
</comment>
<evidence type="ECO:0000256" key="3">
    <source>
        <dbReference type="ARBA" id="ARBA00022679"/>
    </source>
</evidence>
<dbReference type="GO" id="GO:0005737">
    <property type="term" value="C:cytoplasm"/>
    <property type="evidence" value="ECO:0007669"/>
    <property type="project" value="UniProtKB-SubCell"/>
</dbReference>
<dbReference type="InterPro" id="IPR020605">
    <property type="entry name" value="Octanoyltransferase_CS"/>
</dbReference>
<comment type="subcellular location">
    <subcellularLocation>
        <location evidence="6">Cytoplasm</location>
    </subcellularLocation>
</comment>
<feature type="domain" description="BPL/LPL catalytic" evidence="11">
    <location>
        <begin position="39"/>
        <end position="218"/>
    </location>
</feature>
<evidence type="ECO:0000256" key="4">
    <source>
        <dbReference type="ARBA" id="ARBA00023315"/>
    </source>
</evidence>
<dbReference type="HAMAP" id="MF_00013">
    <property type="entry name" value="LipB"/>
    <property type="match status" value="1"/>
</dbReference>
<dbReference type="Pfam" id="PF21948">
    <property type="entry name" value="LplA-B_cat"/>
    <property type="match status" value="1"/>
</dbReference>
<organism evidence="12 13">
    <name type="scientific">Acinetobacter populi</name>
    <dbReference type="NCBI Taxonomy" id="1582270"/>
    <lineage>
        <taxon>Bacteria</taxon>
        <taxon>Pseudomonadati</taxon>
        <taxon>Pseudomonadota</taxon>
        <taxon>Gammaproteobacteria</taxon>
        <taxon>Moraxellales</taxon>
        <taxon>Moraxellaceae</taxon>
        <taxon>Acinetobacter</taxon>
    </lineage>
</organism>
<keyword evidence="4 6" id="KW-0012">Acyltransferase</keyword>
<sequence length="221" mass="25349">MSNVAPLIQPQLIIHTFEQLQDYTEKFEAMKEFTFNRDEHSIDQLWLLQHPSTLTQGQAGKAEHILIPTNIPVVHTDRGGQVTWHGPGQLVAYFLFDLNRLKWHVRDLVDFAENMMLWILQQYGIDAYTKKDAPGVYVDQRKIGSLGFKIRRGRSYHGLALNIDCALDGFHTINPCGYAGLEMVRLCDLVQPTPTFLQVCDLAQKFIKQQNIFAKIDTQVH</sequence>
<dbReference type="GO" id="GO:0033819">
    <property type="term" value="F:lipoyl(octanoyl) transferase activity"/>
    <property type="evidence" value="ECO:0007669"/>
    <property type="project" value="UniProtKB-EC"/>
</dbReference>
<keyword evidence="2 6" id="KW-0963">Cytoplasm</keyword>
<evidence type="ECO:0000313" key="12">
    <source>
        <dbReference type="EMBL" id="OUY05765.1"/>
    </source>
</evidence>
<comment type="caution">
    <text evidence="12">The sequence shown here is derived from an EMBL/GenBank/DDBJ whole genome shotgun (WGS) entry which is preliminary data.</text>
</comment>
<dbReference type="PROSITE" id="PS51733">
    <property type="entry name" value="BPL_LPL_CATALYTIC"/>
    <property type="match status" value="1"/>
</dbReference>
<gene>
    <name evidence="6" type="primary">lipB</name>
    <name evidence="12" type="ORF">CAP51_16220</name>
</gene>
<dbReference type="InterPro" id="IPR000544">
    <property type="entry name" value="Octanoyltransferase"/>
</dbReference>
<evidence type="ECO:0000256" key="7">
    <source>
        <dbReference type="PIRNR" id="PIRNR016262"/>
    </source>
</evidence>
<comment type="catalytic activity">
    <reaction evidence="6 7">
        <text>octanoyl-[ACP] + L-lysyl-[protein] = N(6)-octanoyl-L-lysyl-[protein] + holo-[ACP] + H(+)</text>
        <dbReference type="Rhea" id="RHEA:17665"/>
        <dbReference type="Rhea" id="RHEA-COMP:9636"/>
        <dbReference type="Rhea" id="RHEA-COMP:9685"/>
        <dbReference type="Rhea" id="RHEA-COMP:9752"/>
        <dbReference type="Rhea" id="RHEA-COMP:9928"/>
        <dbReference type="ChEBI" id="CHEBI:15378"/>
        <dbReference type="ChEBI" id="CHEBI:29969"/>
        <dbReference type="ChEBI" id="CHEBI:64479"/>
        <dbReference type="ChEBI" id="CHEBI:78463"/>
        <dbReference type="ChEBI" id="CHEBI:78809"/>
        <dbReference type="EC" id="2.3.1.181"/>
    </reaction>
</comment>
<dbReference type="InterPro" id="IPR004143">
    <property type="entry name" value="BPL_LPL_catalytic"/>
</dbReference>
<dbReference type="EC" id="2.3.1.181" evidence="6 7"/>
<evidence type="ECO:0000313" key="13">
    <source>
        <dbReference type="Proteomes" id="UP000196536"/>
    </source>
</evidence>
<dbReference type="PROSITE" id="PS01313">
    <property type="entry name" value="LIPB"/>
    <property type="match status" value="1"/>
</dbReference>
<feature type="binding site" evidence="6 9">
    <location>
        <begin position="145"/>
        <end position="147"/>
    </location>
    <ligand>
        <name>substrate</name>
    </ligand>
</feature>
<feature type="binding site" evidence="6 9">
    <location>
        <begin position="158"/>
        <end position="160"/>
    </location>
    <ligand>
        <name>substrate</name>
    </ligand>
</feature>
<keyword evidence="3 6" id="KW-0808">Transferase</keyword>
<keyword evidence="13" id="KW-1185">Reference proteome</keyword>
<dbReference type="PIRSF" id="PIRSF016262">
    <property type="entry name" value="LPLase"/>
    <property type="match status" value="1"/>
</dbReference>